<feature type="domain" description="DUF2090" evidence="7">
    <location>
        <begin position="363"/>
        <end position="675"/>
    </location>
</feature>
<evidence type="ECO:0000256" key="2">
    <source>
        <dbReference type="ARBA" id="ARBA00022679"/>
    </source>
</evidence>
<dbReference type="InterPro" id="IPR029056">
    <property type="entry name" value="Ribokinase-like"/>
</dbReference>
<dbReference type="SUPFAM" id="SSF53613">
    <property type="entry name" value="Ribokinase-like"/>
    <property type="match status" value="1"/>
</dbReference>
<dbReference type="InterPro" id="IPR002173">
    <property type="entry name" value="Carboh/pur_kinase_PfkB_CS"/>
</dbReference>
<protein>
    <submittedName>
        <fullName evidence="8">IolC protein</fullName>
    </submittedName>
</protein>
<accession>A0A0N8QQX1</accession>
<gene>
    <name evidence="8" type="ORF">ALQ84_05682</name>
</gene>
<evidence type="ECO:0000256" key="5">
    <source>
        <dbReference type="ARBA" id="ARBA00022840"/>
    </source>
</evidence>
<evidence type="ECO:0000259" key="7">
    <source>
        <dbReference type="Pfam" id="PF09863"/>
    </source>
</evidence>
<dbReference type="Proteomes" id="UP000278587">
    <property type="component" value="Unassembled WGS sequence"/>
</dbReference>
<dbReference type="EMBL" id="RBOC01000114">
    <property type="protein sequence ID" value="RMM08839.1"/>
    <property type="molecule type" value="Genomic_DNA"/>
</dbReference>
<dbReference type="Gene3D" id="3.20.20.70">
    <property type="entry name" value="Aldolase class I"/>
    <property type="match status" value="1"/>
</dbReference>
<dbReference type="PROSITE" id="PS00584">
    <property type="entry name" value="PFKB_KINASES_2"/>
    <property type="match status" value="1"/>
</dbReference>
<evidence type="ECO:0000259" key="6">
    <source>
        <dbReference type="Pfam" id="PF00294"/>
    </source>
</evidence>
<dbReference type="PANTHER" id="PTHR43085">
    <property type="entry name" value="HEXOKINASE FAMILY MEMBER"/>
    <property type="match status" value="1"/>
</dbReference>
<evidence type="ECO:0000313" key="8">
    <source>
        <dbReference type="EMBL" id="RMM08839.1"/>
    </source>
</evidence>
<dbReference type="CDD" id="cd01166">
    <property type="entry name" value="KdgK"/>
    <property type="match status" value="1"/>
</dbReference>
<evidence type="ECO:0000256" key="4">
    <source>
        <dbReference type="ARBA" id="ARBA00022777"/>
    </source>
</evidence>
<dbReference type="GO" id="GO:0016301">
    <property type="term" value="F:kinase activity"/>
    <property type="evidence" value="ECO:0007669"/>
    <property type="project" value="UniProtKB-KW"/>
</dbReference>
<keyword evidence="2" id="KW-0808">Transferase</keyword>
<evidence type="ECO:0000256" key="3">
    <source>
        <dbReference type="ARBA" id="ARBA00022741"/>
    </source>
</evidence>
<keyword evidence="5" id="KW-0067">ATP-binding</keyword>
<dbReference type="NCBIfam" id="TIGR04382">
    <property type="entry name" value="myo_inos_iolC_N"/>
    <property type="match status" value="1"/>
</dbReference>
<reference evidence="8 9" key="1">
    <citation type="submission" date="2018-08" db="EMBL/GenBank/DDBJ databases">
        <title>Recombination of ecologically and evolutionarily significant loci maintains genetic cohesion in the Pseudomonas syringae species complex.</title>
        <authorList>
            <person name="Dillon M."/>
            <person name="Thakur S."/>
            <person name="Almeida R.N.D."/>
            <person name="Weir B.S."/>
            <person name="Guttman D.S."/>
        </authorList>
    </citation>
    <scope>NUCLEOTIDE SEQUENCE [LARGE SCALE GENOMIC DNA]</scope>
    <source>
        <strain evidence="8 9">ICMP 4086</strain>
    </source>
</reference>
<evidence type="ECO:0000256" key="1">
    <source>
        <dbReference type="ARBA" id="ARBA00010688"/>
    </source>
</evidence>
<sequence>MIDQARRFTLHSQSSAYTGCKRCRLIKITGATMGQTRFATGRQLDLICLGRLGVDLYAQQVGARLEDVSSFAKYLGGSSANIAFGTARLGLRSAMLSRVGDDHMGRFLVESLAREGCDVSAIKRDPERLTAMVLLGLKDRETFPLVFYRENCADMALRAEDIDEQQIASSKALLITGTHFSTEQVFKASSQALDYAEKHGVKRVLDIDYRPVLWGLAGKADGETRFVADQKVSQHVQRILPRFDLIVGTEEEFQIAGGSTDLLTALRTVRELSAATLVVKLGPQGCTVIHGAIPARLEDGAIYPGVRVEVLNVLGAGDAFMSGFLSGWLKDASDERCCQLANACGGLVVSRHACAPAMPTPAELDYLFNSPEPITRPDQDVVLQRLHQVSVPRKQWRQLFIFAFDHRGQLVELAQQAGRDTGSISHLKQLFVQAVERVEAGLRQRGIEADVGLLADQRFGQDSLNAATGRGWWVARPVEVQGSRPLAFEHGRSIGSNLLAWPQEQIIKCLVQYHPDDEPMLRLEQEAQIKALYDASKVSGHELLLEIIPPKDHPSPHPDVMVRSLKRLYNLGIYPAWWKIEAQSAQVWQQLDELIQQRDPYCRGVVLLGLNAPVEDLAAGFAEARHSRVCQGFAVGRTIFREPSRAWMGGEIDDAALVSRVQSTFNWLIESWRESRA</sequence>
<feature type="domain" description="Carbohydrate kinase PfkB" evidence="6">
    <location>
        <begin position="45"/>
        <end position="360"/>
    </location>
</feature>
<dbReference type="PANTHER" id="PTHR43085:SF49">
    <property type="entry name" value="5-DEHYDRO-2-DEOXYGLUCONOKINASE"/>
    <property type="match status" value="1"/>
</dbReference>
<dbReference type="InterPro" id="IPR018659">
    <property type="entry name" value="DUF2090"/>
</dbReference>
<evidence type="ECO:0000313" key="9">
    <source>
        <dbReference type="Proteomes" id="UP000278587"/>
    </source>
</evidence>
<dbReference type="InterPro" id="IPR011611">
    <property type="entry name" value="PfkB_dom"/>
</dbReference>
<dbReference type="Gene3D" id="2.20.150.10">
    <property type="entry name" value="putative 5-dehydro-2- deoxygluconokinase"/>
    <property type="match status" value="1"/>
</dbReference>
<keyword evidence="3" id="KW-0547">Nucleotide-binding</keyword>
<name>A0A0N8QQX1_9PSED</name>
<proteinExistence type="inferred from homology"/>
<dbReference type="Pfam" id="PF09863">
    <property type="entry name" value="DUF2090"/>
    <property type="match status" value="1"/>
</dbReference>
<keyword evidence="4" id="KW-0418">Kinase</keyword>
<dbReference type="AlphaFoldDB" id="A0A0N8QQX1"/>
<dbReference type="InterPro" id="IPR030830">
    <property type="entry name" value="Myo_inos_IolC"/>
</dbReference>
<dbReference type="InterPro" id="IPR050306">
    <property type="entry name" value="PfkB_Carbo_kinase"/>
</dbReference>
<comment type="caution">
    <text evidence="8">The sequence shown here is derived from an EMBL/GenBank/DDBJ whole genome shotgun (WGS) entry which is preliminary data.</text>
</comment>
<dbReference type="InterPro" id="IPR013785">
    <property type="entry name" value="Aldolase_TIM"/>
</dbReference>
<organism evidence="8 9">
    <name type="scientific">Pseudomonas caricapapayae</name>
    <dbReference type="NCBI Taxonomy" id="46678"/>
    <lineage>
        <taxon>Bacteria</taxon>
        <taxon>Pseudomonadati</taxon>
        <taxon>Pseudomonadota</taxon>
        <taxon>Gammaproteobacteria</taxon>
        <taxon>Pseudomonadales</taxon>
        <taxon>Pseudomonadaceae</taxon>
        <taxon>Pseudomonas</taxon>
    </lineage>
</organism>
<dbReference type="Gene3D" id="3.40.1190.20">
    <property type="match status" value="1"/>
</dbReference>
<dbReference type="InterPro" id="IPR023314">
    <property type="entry name" value="Myo_inos_IolC-like_sf"/>
</dbReference>
<comment type="similarity">
    <text evidence="1">Belongs to the carbohydrate kinase PfkB family.</text>
</comment>
<dbReference type="GO" id="GO:0005524">
    <property type="term" value="F:ATP binding"/>
    <property type="evidence" value="ECO:0007669"/>
    <property type="project" value="UniProtKB-KW"/>
</dbReference>
<dbReference type="Pfam" id="PF00294">
    <property type="entry name" value="PfkB"/>
    <property type="match status" value="1"/>
</dbReference>